<dbReference type="AlphaFoldDB" id="A0A3B1BPK2"/>
<evidence type="ECO:0000313" key="2">
    <source>
        <dbReference type="EMBL" id="VAX20256.1"/>
    </source>
</evidence>
<organism evidence="2">
    <name type="scientific">hydrothermal vent metagenome</name>
    <dbReference type="NCBI Taxonomy" id="652676"/>
    <lineage>
        <taxon>unclassified sequences</taxon>
        <taxon>metagenomes</taxon>
        <taxon>ecological metagenomes</taxon>
    </lineage>
</organism>
<dbReference type="InterPro" id="IPR029055">
    <property type="entry name" value="Ntn_hydrolases_N"/>
</dbReference>
<accession>A0A3B1BPK2</accession>
<dbReference type="InterPro" id="IPR017932">
    <property type="entry name" value="GATase_2_dom"/>
</dbReference>
<protein>
    <recommendedName>
        <fullName evidence="1">Glutamine amidotransferase type-2 domain-containing protein</fullName>
    </recommendedName>
</protein>
<reference evidence="2" key="1">
    <citation type="submission" date="2018-06" db="EMBL/GenBank/DDBJ databases">
        <authorList>
            <person name="Zhirakovskaya E."/>
        </authorList>
    </citation>
    <scope>NUCLEOTIDE SEQUENCE</scope>
</reference>
<dbReference type="EMBL" id="UOGB01000174">
    <property type="protein sequence ID" value="VAX20256.1"/>
    <property type="molecule type" value="Genomic_DNA"/>
</dbReference>
<dbReference type="SUPFAM" id="SSF56235">
    <property type="entry name" value="N-terminal nucleophile aminohydrolases (Ntn hydrolases)"/>
    <property type="match status" value="1"/>
</dbReference>
<name>A0A3B1BPK2_9ZZZZ</name>
<sequence length="278" mass="31286">MLREKHTSVEDVYVRRLVEEFNRRYMGDARIFSSGKNIGNFVTALELANTIETFDLYQFENKPMSAIMIHMRWPTNIVSSGVWWGAHPISFLNSAIIHNGDLSSSASNKQALEAAFVERMVGTDSEAILLEVDNLVTKKKMSHQMVEWVMCQKFPAELNVMSETEREEYLNLLSDPVLARFKMSGPSSFVAIIGSKVIAGRDRDGLRQLWMGRSEDGKTVIWGSEEKVIYQSAWITEKKFKATNCEPGRLVAFEIGDDGAISEAFGETLTPASETMPI</sequence>
<evidence type="ECO:0000259" key="1">
    <source>
        <dbReference type="PROSITE" id="PS51278"/>
    </source>
</evidence>
<dbReference type="PROSITE" id="PS51278">
    <property type="entry name" value="GATASE_TYPE_2"/>
    <property type="match status" value="1"/>
</dbReference>
<gene>
    <name evidence="2" type="ORF">MNBD_NITROSPINAE03-29</name>
</gene>
<feature type="domain" description="Glutamine amidotransferase type-2" evidence="1">
    <location>
        <begin position="1"/>
        <end position="256"/>
    </location>
</feature>
<proteinExistence type="predicted"/>
<dbReference type="Gene3D" id="3.60.20.10">
    <property type="entry name" value="Glutamine Phosphoribosylpyrophosphate, subunit 1, domain 1"/>
    <property type="match status" value="1"/>
</dbReference>